<evidence type="ECO:0000259" key="1">
    <source>
        <dbReference type="Pfam" id="PF04556"/>
    </source>
</evidence>
<dbReference type="EMBL" id="BART01000326">
    <property type="protein sequence ID" value="GAG70590.1"/>
    <property type="molecule type" value="Genomic_DNA"/>
</dbReference>
<proteinExistence type="predicted"/>
<comment type="caution">
    <text evidence="2">The sequence shown here is derived from an EMBL/GenBank/DDBJ whole genome shotgun (WGS) entry which is preliminary data.</text>
</comment>
<evidence type="ECO:0000313" key="2">
    <source>
        <dbReference type="EMBL" id="GAG70590.1"/>
    </source>
</evidence>
<accession>X0ZLN8</accession>
<dbReference type="InterPro" id="IPR007637">
    <property type="entry name" value="Restrct_endonuc_II_DpnII-like"/>
</dbReference>
<dbReference type="Pfam" id="PF04556">
    <property type="entry name" value="DpnII"/>
    <property type="match status" value="1"/>
</dbReference>
<gene>
    <name evidence="2" type="ORF">S01H4_01700</name>
</gene>
<name>X0ZLN8_9ZZZZ</name>
<reference evidence="2" key="1">
    <citation type="journal article" date="2014" name="Front. Microbiol.">
        <title>High frequency of phylogenetically diverse reductive dehalogenase-homologous genes in deep subseafloor sedimentary metagenomes.</title>
        <authorList>
            <person name="Kawai M."/>
            <person name="Futagami T."/>
            <person name="Toyoda A."/>
            <person name="Takaki Y."/>
            <person name="Nishi S."/>
            <person name="Hori S."/>
            <person name="Arai W."/>
            <person name="Tsubouchi T."/>
            <person name="Morono Y."/>
            <person name="Uchiyama I."/>
            <person name="Ito T."/>
            <person name="Fujiyama A."/>
            <person name="Inagaki F."/>
            <person name="Takami H."/>
        </authorList>
    </citation>
    <scope>NUCLEOTIDE SEQUENCE</scope>
    <source>
        <strain evidence="2">Expedition CK06-06</strain>
    </source>
</reference>
<dbReference type="GO" id="GO:0009036">
    <property type="term" value="F:type II site-specific deoxyribonuclease activity"/>
    <property type="evidence" value="ECO:0007669"/>
    <property type="project" value="InterPro"/>
</dbReference>
<organism evidence="2">
    <name type="scientific">marine sediment metagenome</name>
    <dbReference type="NCBI Taxonomy" id="412755"/>
    <lineage>
        <taxon>unclassified sequences</taxon>
        <taxon>metagenomes</taxon>
        <taxon>ecological metagenomes</taxon>
    </lineage>
</organism>
<sequence>MAKNYEQKCLEFASNIHFFEFIQKEFKEPHFKVEKYLREIKGLSSRELWTVEELAEFLRDNPKSYEIFEEIFQLARFTNTQLIHFLFDTEILNSIDKEKLIDYLKENLAHDALFFAVFVSLFKRNKFGEIEFKTEFNNKDNLIGFIESSKTEESRNFLIMLFKVGVVKYVGLAVKRDKVIHDRLVNKNFIDVSKRMARYLINNLNLSEALKGIEIKEFLGVKRIPIDTKSIHGNFGKIKISSILKKHDFIDGNKLFDENNIKTLLHDLKNTSELRELKGKFVFVTERYVEGINKRKDRKPKLFDFILIYNLKPKILIETNFYSTAGTKIGINQGEYIDLNEDIKKKFKQFVFIWITDGNYWLSSGGKNRLLNLYSYFGDNILNYNLLDKRLKILKQLLKNY</sequence>
<dbReference type="AlphaFoldDB" id="X0ZLN8"/>
<dbReference type="GO" id="GO:0003677">
    <property type="term" value="F:DNA binding"/>
    <property type="evidence" value="ECO:0007669"/>
    <property type="project" value="InterPro"/>
</dbReference>
<feature type="domain" description="Restriction endonuclease type II DpnII-like" evidence="1">
    <location>
        <begin position="258"/>
        <end position="389"/>
    </location>
</feature>
<dbReference type="GO" id="GO:0009307">
    <property type="term" value="P:DNA restriction-modification system"/>
    <property type="evidence" value="ECO:0007669"/>
    <property type="project" value="InterPro"/>
</dbReference>
<protein>
    <recommendedName>
        <fullName evidence="1">Restriction endonuclease type II DpnII-like domain-containing protein</fullName>
    </recommendedName>
</protein>